<evidence type="ECO:0000313" key="1">
    <source>
        <dbReference type="EMBL" id="ETW19168.1"/>
    </source>
</evidence>
<dbReference type="AlphaFoldDB" id="A0A024V825"/>
<dbReference type="Proteomes" id="UP000030690">
    <property type="component" value="Unassembled WGS sequence"/>
</dbReference>
<sequence>MYPPWGIRLKSSLFIPWNRGTNVVTAEKKACTRAVRESIERDDFIIISMRANPLNKTAKI</sequence>
<evidence type="ECO:0000313" key="2">
    <source>
        <dbReference type="Proteomes" id="UP000030690"/>
    </source>
</evidence>
<name>A0A024V825_PLAFA</name>
<proteinExistence type="predicted"/>
<reference evidence="1 2" key="2">
    <citation type="submission" date="2013-02" db="EMBL/GenBank/DDBJ databases">
        <title>The Genome Sequence of Plasmodium falciparum Vietnam Oak-Knoll (FVO).</title>
        <authorList>
            <consortium name="The Broad Institute Genome Sequencing Platform"/>
            <consortium name="The Broad Institute Genome Sequencing Center for Infectious Disease"/>
            <person name="Neafsey D."/>
            <person name="Cheeseman I."/>
            <person name="Volkman S."/>
            <person name="Adams J."/>
            <person name="Walker B."/>
            <person name="Young S.K."/>
            <person name="Zeng Q."/>
            <person name="Gargeya S."/>
            <person name="Fitzgerald M."/>
            <person name="Haas B."/>
            <person name="Abouelleil A."/>
            <person name="Alvarado L."/>
            <person name="Arachchi H.M."/>
            <person name="Berlin A.M."/>
            <person name="Chapman S.B."/>
            <person name="Dewar J."/>
            <person name="Goldberg J."/>
            <person name="Griggs A."/>
            <person name="Gujja S."/>
            <person name="Hansen M."/>
            <person name="Howarth C."/>
            <person name="Imamovic A."/>
            <person name="Larimer J."/>
            <person name="McCowan C."/>
            <person name="Murphy C."/>
            <person name="Neiman D."/>
            <person name="Pearson M."/>
            <person name="Priest M."/>
            <person name="Roberts A."/>
            <person name="Saif S."/>
            <person name="Shea T."/>
            <person name="Sisk P."/>
            <person name="Sykes S."/>
            <person name="Wortman J."/>
            <person name="Nusbaum C."/>
            <person name="Birren B."/>
        </authorList>
    </citation>
    <scope>NUCLEOTIDE SEQUENCE [LARGE SCALE GENOMIC DNA]</scope>
    <source>
        <strain evidence="2">Vietnam Oak-Knoll (FVO)</strain>
    </source>
</reference>
<accession>A0A024V825</accession>
<organism evidence="1 2">
    <name type="scientific">Plasmodium falciparum Vietnam Oak-Knoll</name>
    <name type="common">FVO</name>
    <dbReference type="NCBI Taxonomy" id="1036723"/>
    <lineage>
        <taxon>Eukaryota</taxon>
        <taxon>Sar</taxon>
        <taxon>Alveolata</taxon>
        <taxon>Apicomplexa</taxon>
        <taxon>Aconoidasida</taxon>
        <taxon>Haemosporida</taxon>
        <taxon>Plasmodiidae</taxon>
        <taxon>Plasmodium</taxon>
        <taxon>Plasmodium (Laverania)</taxon>
    </lineage>
</organism>
<dbReference type="EMBL" id="KI925072">
    <property type="protein sequence ID" value="ETW19168.1"/>
    <property type="molecule type" value="Genomic_DNA"/>
</dbReference>
<gene>
    <name evidence="1" type="ORF">PFFVO_01929</name>
</gene>
<reference evidence="1 2" key="1">
    <citation type="submission" date="2013-02" db="EMBL/GenBank/DDBJ databases">
        <title>The Genome Annotation of Plasmodium falciparum Vietnam Oak-Knoll (FVO).</title>
        <authorList>
            <consortium name="The Broad Institute Genome Sequencing Platform"/>
            <consortium name="The Broad Institute Genome Sequencing Center for Infectious Disease"/>
            <person name="Neafsey D."/>
            <person name="Hoffman S."/>
            <person name="Volkman S."/>
            <person name="Rosenthal P."/>
            <person name="Walker B."/>
            <person name="Young S.K."/>
            <person name="Zeng Q."/>
            <person name="Gargeya S."/>
            <person name="Fitzgerald M."/>
            <person name="Haas B."/>
            <person name="Abouelleil A."/>
            <person name="Allen A.W."/>
            <person name="Alvarado L."/>
            <person name="Arachchi H.M."/>
            <person name="Berlin A.M."/>
            <person name="Chapman S.B."/>
            <person name="Gainer-Dewar J."/>
            <person name="Goldberg J."/>
            <person name="Griggs A."/>
            <person name="Gujja S."/>
            <person name="Hansen M."/>
            <person name="Howarth C."/>
            <person name="Imamovic A."/>
            <person name="Ireland A."/>
            <person name="Larimer J."/>
            <person name="McCowan C."/>
            <person name="Murphy C."/>
            <person name="Pearson M."/>
            <person name="Poon T.W."/>
            <person name="Priest M."/>
            <person name="Roberts A."/>
            <person name="Saif S."/>
            <person name="Shea T."/>
            <person name="Sisk P."/>
            <person name="Sykes S."/>
            <person name="Wortman J."/>
            <person name="Nusbaum C."/>
            <person name="Birren B."/>
        </authorList>
    </citation>
    <scope>NUCLEOTIDE SEQUENCE [LARGE SCALE GENOMIC DNA]</scope>
    <source>
        <strain evidence="2">Vietnam Oak-Knoll (FVO)</strain>
    </source>
</reference>
<protein>
    <submittedName>
        <fullName evidence="1">Uncharacterized protein</fullName>
    </submittedName>
</protein>